<proteinExistence type="predicted"/>
<evidence type="ECO:0000313" key="3">
    <source>
        <dbReference type="Proteomes" id="UP000515977"/>
    </source>
</evidence>
<accession>A0A7G9QQQ4</accession>
<keyword evidence="3" id="KW-1185">Reference proteome</keyword>
<organism evidence="2 3">
    <name type="scientific">Thermomonas brevis</name>
    <dbReference type="NCBI Taxonomy" id="215691"/>
    <lineage>
        <taxon>Bacteria</taxon>
        <taxon>Pseudomonadati</taxon>
        <taxon>Pseudomonadota</taxon>
        <taxon>Gammaproteobacteria</taxon>
        <taxon>Lysobacterales</taxon>
        <taxon>Lysobacteraceae</taxon>
        <taxon>Thermomonas</taxon>
    </lineage>
</organism>
<sequence length="171" mass="17666">MPGSRPTPDKGDAKPAGPREALDALLAGSAGGTLRRAQWLDAMDRLLRPHLPPGLGAHARLANVRGDKLVFVVDAPVWHAKLRLAAPALVDAARSIGLEVNDVGVRTTTAPLRPQPPAAARRTPMSAAAQSGLEAALQLLRSDAPEDAGGDRKLRTGRGRKAPAGPAEGAS</sequence>
<gene>
    <name evidence="2" type="ORF">H9L17_10740</name>
</gene>
<evidence type="ECO:0000313" key="2">
    <source>
        <dbReference type="EMBL" id="QNN45679.1"/>
    </source>
</evidence>
<dbReference type="EMBL" id="CP060711">
    <property type="protein sequence ID" value="QNN45679.1"/>
    <property type="molecule type" value="Genomic_DNA"/>
</dbReference>
<dbReference type="AlphaFoldDB" id="A0A7G9QQQ4"/>
<dbReference type="Pfam" id="PF05258">
    <property type="entry name" value="DciA"/>
    <property type="match status" value="1"/>
</dbReference>
<dbReference type="Proteomes" id="UP000515977">
    <property type="component" value="Chromosome"/>
</dbReference>
<reference evidence="2 3" key="1">
    <citation type="submission" date="2020-08" db="EMBL/GenBank/DDBJ databases">
        <title>Genome sequence of Thermomonas brevis KACC 16975T.</title>
        <authorList>
            <person name="Hyun D.-W."/>
            <person name="Bae J.-W."/>
        </authorList>
    </citation>
    <scope>NUCLEOTIDE SEQUENCE [LARGE SCALE GENOMIC DNA]</scope>
    <source>
        <strain evidence="2 3">KACC 16975</strain>
    </source>
</reference>
<dbReference type="KEGG" id="tbv:H9L17_10740"/>
<name>A0A7G9QQQ4_9GAMM</name>
<dbReference type="RefSeq" id="WP_187569447.1">
    <property type="nucleotide sequence ID" value="NZ_CP060711.1"/>
</dbReference>
<protein>
    <submittedName>
        <fullName evidence="2">DUF721 domain-containing protein</fullName>
    </submittedName>
</protein>
<dbReference type="InterPro" id="IPR007922">
    <property type="entry name" value="DciA-like"/>
</dbReference>
<feature type="compositionally biased region" description="Low complexity" evidence="1">
    <location>
        <begin position="108"/>
        <end position="129"/>
    </location>
</feature>
<feature type="region of interest" description="Disordered" evidence="1">
    <location>
        <begin position="108"/>
        <end position="171"/>
    </location>
</feature>
<evidence type="ECO:0000256" key="1">
    <source>
        <dbReference type="SAM" id="MobiDB-lite"/>
    </source>
</evidence>